<keyword evidence="3" id="KW-0732">Signal</keyword>
<evidence type="ECO:0000313" key="8">
    <source>
        <dbReference type="Proteomes" id="UP000789405"/>
    </source>
</evidence>
<organism evidence="7 8">
    <name type="scientific">Dentiscutata erythropus</name>
    <dbReference type="NCBI Taxonomy" id="1348616"/>
    <lineage>
        <taxon>Eukaryota</taxon>
        <taxon>Fungi</taxon>
        <taxon>Fungi incertae sedis</taxon>
        <taxon>Mucoromycota</taxon>
        <taxon>Glomeromycotina</taxon>
        <taxon>Glomeromycetes</taxon>
        <taxon>Diversisporales</taxon>
        <taxon>Gigasporaceae</taxon>
        <taxon>Dentiscutata</taxon>
    </lineage>
</organism>
<dbReference type="Proteomes" id="UP000789405">
    <property type="component" value="Unassembled WGS sequence"/>
</dbReference>
<dbReference type="PANTHER" id="PTHR34043">
    <property type="entry name" value="ALPHA/BETA-HYDROLASES SUPERFAMILY PROTEIN"/>
    <property type="match status" value="1"/>
</dbReference>
<evidence type="ECO:0000256" key="5">
    <source>
        <dbReference type="ARBA" id="ARBA00023098"/>
    </source>
</evidence>
<dbReference type="PANTHER" id="PTHR34043:SF3">
    <property type="entry name" value="ALPHA_BETA-HYDROLASES SUPERFAMILY PROTEIN"/>
    <property type="match status" value="1"/>
</dbReference>
<sequence length="484" mass="56128">MPPEFFVYDSHDQSEFSNKSSYSASYTNDANINEEKNSIPVVFVEGFLGPGKPFYWGTLQSLLSSSCENQHYHQKICKQNNNANEDKNEWKSCHKVRRCIFVSPGCGSSVHDRAVEIFYQIKGGRVDYGEEHARQYGHSRYGREYPGLYPEWSVSKPLHFLGHSLGGITIWKLQQLLASDIFPSYYEPHPDMVRSLTAVSAPFKGSQGVYILGSCTENVGSVRPFSFGAWLSRLVHIYEYLDIKWLKNSTYDFNCDHWNLSLTKNLKSLWNEYFRGKDDSYDLDCQKLEGEKEKTYGLLQCLMKSPWMYCKDNAPYDMTIHAMNDLNKNSRTFTNTFYRTYATSIVSSFKFSSKTTEFPIDPELELPNWYENDGVCPKISQMHPGGFECNDGMCKHHKGFPNHITDIRDPEVDNDIIEDNLKYEPGIWDVWEINGISHFGLIPVWYGTKEQDLFFRGYKEYLDRLDKLKVDKKLVNDSSNYQIK</sequence>
<dbReference type="Pfam" id="PF24708">
    <property type="entry name" value="Lip_C"/>
    <property type="match status" value="1"/>
</dbReference>
<gene>
    <name evidence="7" type="ORF">DERYTH_LOCUS13993</name>
</gene>
<dbReference type="GO" id="GO:0006629">
    <property type="term" value="P:lipid metabolic process"/>
    <property type="evidence" value="ECO:0007669"/>
    <property type="project" value="UniProtKB-KW"/>
</dbReference>
<accession>A0A9N9I241</accession>
<evidence type="ECO:0000256" key="3">
    <source>
        <dbReference type="ARBA" id="ARBA00022729"/>
    </source>
</evidence>
<dbReference type="InterPro" id="IPR029058">
    <property type="entry name" value="AB_hydrolase_fold"/>
</dbReference>
<dbReference type="AlphaFoldDB" id="A0A9N9I241"/>
<protein>
    <submittedName>
        <fullName evidence="7">22207_t:CDS:1</fullName>
    </submittedName>
</protein>
<dbReference type="SUPFAM" id="SSF53474">
    <property type="entry name" value="alpha/beta-Hydrolases"/>
    <property type="match status" value="1"/>
</dbReference>
<dbReference type="Gene3D" id="3.40.50.1820">
    <property type="entry name" value="alpha/beta hydrolase"/>
    <property type="match status" value="1"/>
</dbReference>
<evidence type="ECO:0000259" key="6">
    <source>
        <dbReference type="Pfam" id="PF24708"/>
    </source>
</evidence>
<feature type="domain" description="Lipase-like C-terminal" evidence="6">
    <location>
        <begin position="108"/>
        <end position="214"/>
    </location>
</feature>
<keyword evidence="2" id="KW-0964">Secreted</keyword>
<reference evidence="7" key="1">
    <citation type="submission" date="2021-06" db="EMBL/GenBank/DDBJ databases">
        <authorList>
            <person name="Kallberg Y."/>
            <person name="Tangrot J."/>
            <person name="Rosling A."/>
        </authorList>
    </citation>
    <scope>NUCLEOTIDE SEQUENCE</scope>
    <source>
        <strain evidence="7">MA453B</strain>
    </source>
</reference>
<dbReference type="GO" id="GO:0016787">
    <property type="term" value="F:hydrolase activity"/>
    <property type="evidence" value="ECO:0007669"/>
    <property type="project" value="UniProtKB-KW"/>
</dbReference>
<proteinExistence type="predicted"/>
<evidence type="ECO:0000256" key="1">
    <source>
        <dbReference type="ARBA" id="ARBA00004613"/>
    </source>
</evidence>
<comment type="caution">
    <text evidence="7">The sequence shown here is derived from an EMBL/GenBank/DDBJ whole genome shotgun (WGS) entry which is preliminary data.</text>
</comment>
<keyword evidence="5" id="KW-0443">Lipid metabolism</keyword>
<dbReference type="GO" id="GO:0005576">
    <property type="term" value="C:extracellular region"/>
    <property type="evidence" value="ECO:0007669"/>
    <property type="project" value="UniProtKB-SubCell"/>
</dbReference>
<keyword evidence="4" id="KW-0378">Hydrolase</keyword>
<evidence type="ECO:0000256" key="4">
    <source>
        <dbReference type="ARBA" id="ARBA00022801"/>
    </source>
</evidence>
<comment type="subcellular location">
    <subcellularLocation>
        <location evidence="1">Secreted</location>
    </subcellularLocation>
</comment>
<name>A0A9N9I241_9GLOM</name>
<evidence type="ECO:0000256" key="2">
    <source>
        <dbReference type="ARBA" id="ARBA00022525"/>
    </source>
</evidence>
<evidence type="ECO:0000313" key="7">
    <source>
        <dbReference type="EMBL" id="CAG8716718.1"/>
    </source>
</evidence>
<dbReference type="InterPro" id="IPR056304">
    <property type="entry name" value="Lip-like_C"/>
</dbReference>
<dbReference type="OrthoDB" id="206848at2759"/>
<keyword evidence="8" id="KW-1185">Reference proteome</keyword>
<dbReference type="EMBL" id="CAJVPY010010219">
    <property type="protein sequence ID" value="CAG8716718.1"/>
    <property type="molecule type" value="Genomic_DNA"/>
</dbReference>